<accession>A0A8J2VNN1</accession>
<dbReference type="Proteomes" id="UP000602745">
    <property type="component" value="Unassembled WGS sequence"/>
</dbReference>
<dbReference type="SUPFAM" id="SSF53850">
    <property type="entry name" value="Periplasmic binding protein-like II"/>
    <property type="match status" value="1"/>
</dbReference>
<name>A0A8J2VNN1_9RHOB</name>
<keyword evidence="1" id="KW-0732">Signal</keyword>
<reference evidence="2" key="1">
    <citation type="journal article" date="2014" name="Int. J. Syst. Evol. Microbiol.">
        <title>Complete genome sequence of Corynebacterium casei LMG S-19264T (=DSM 44701T), isolated from a smear-ripened cheese.</title>
        <authorList>
            <consortium name="US DOE Joint Genome Institute (JGI-PGF)"/>
            <person name="Walter F."/>
            <person name="Albersmeier A."/>
            <person name="Kalinowski J."/>
            <person name="Ruckert C."/>
        </authorList>
    </citation>
    <scope>NUCLEOTIDE SEQUENCE</scope>
    <source>
        <strain evidence="2">CCM 7684</strain>
    </source>
</reference>
<dbReference type="GO" id="GO:0030288">
    <property type="term" value="C:outer membrane-bounded periplasmic space"/>
    <property type="evidence" value="ECO:0007669"/>
    <property type="project" value="TreeGrafter"/>
</dbReference>
<evidence type="ECO:0000256" key="1">
    <source>
        <dbReference type="ARBA" id="ARBA00022729"/>
    </source>
</evidence>
<keyword evidence="3" id="KW-1185">Reference proteome</keyword>
<comment type="caution">
    <text evidence="2">The sequence shown here is derived from an EMBL/GenBank/DDBJ whole genome shotgun (WGS) entry which is preliminary data.</text>
</comment>
<dbReference type="AlphaFoldDB" id="A0A8J2VNN1"/>
<protein>
    <submittedName>
        <fullName evidence="2">ABC transporter substrate-binding protein</fullName>
    </submittedName>
</protein>
<proteinExistence type="predicted"/>
<organism evidence="2 3">
    <name type="scientific">Agaricicola taiwanensis</name>
    <dbReference type="NCBI Taxonomy" id="591372"/>
    <lineage>
        <taxon>Bacteria</taxon>
        <taxon>Pseudomonadati</taxon>
        <taxon>Pseudomonadota</taxon>
        <taxon>Alphaproteobacteria</taxon>
        <taxon>Rhodobacterales</taxon>
        <taxon>Paracoccaceae</taxon>
        <taxon>Agaricicola</taxon>
    </lineage>
</organism>
<gene>
    <name evidence="2" type="ORF">GCM10007276_05340</name>
</gene>
<dbReference type="EMBL" id="BMCP01000001">
    <property type="protein sequence ID" value="GGE31079.1"/>
    <property type="molecule type" value="Genomic_DNA"/>
</dbReference>
<dbReference type="PANTHER" id="PTHR30006">
    <property type="entry name" value="THIAMINE-BINDING PERIPLASMIC PROTEIN-RELATED"/>
    <property type="match status" value="1"/>
</dbReference>
<sequence length="367" mass="40191">MEIVPQVKKAIQHTVVTCAAALMLCAGASAEEDWAAIEKAAGSEGPVLAYTTLSPENWEVILDAFNEKYPNVKVQPGRTGSHAETFEKYRAESASGTKTADVVLAVGPDQWDEFEKNGQIVPFEAQNIADLPEFTRTKTGRYTLSTDNQVIVYNKLVVPEDLWPKGTADLVAKLKAQPDIFKDKIASYNPQVSPFSYSVYWTLKEHFGEDKFWKNEAVLAPELRFEQTTGAAINKLLTGEYVVGYMLPEALLPLPDDATREVLGIVYPEDGTPVLLREMAVMKGGSSPNGGKLLVNFLTSPEGQVAVGKAGLTPYLPSVVDEVPRHYSNVVAGAENADRVAVYKWTPKVEEEMESFRAKFAELAGAK</sequence>
<evidence type="ECO:0000313" key="3">
    <source>
        <dbReference type="Proteomes" id="UP000602745"/>
    </source>
</evidence>
<reference evidence="2" key="2">
    <citation type="submission" date="2020-09" db="EMBL/GenBank/DDBJ databases">
        <authorList>
            <person name="Sun Q."/>
            <person name="Sedlacek I."/>
        </authorList>
    </citation>
    <scope>NUCLEOTIDE SEQUENCE</scope>
    <source>
        <strain evidence="2">CCM 7684</strain>
    </source>
</reference>
<dbReference type="InterPro" id="IPR006059">
    <property type="entry name" value="SBP"/>
</dbReference>
<dbReference type="Gene3D" id="3.40.190.10">
    <property type="entry name" value="Periplasmic binding protein-like II"/>
    <property type="match status" value="2"/>
</dbReference>
<dbReference type="RefSeq" id="WP_188408150.1">
    <property type="nucleotide sequence ID" value="NZ_BMCP01000001.1"/>
</dbReference>
<dbReference type="Pfam" id="PF01547">
    <property type="entry name" value="SBP_bac_1"/>
    <property type="match status" value="1"/>
</dbReference>
<dbReference type="PANTHER" id="PTHR30006:SF25">
    <property type="entry name" value="PHOSPHOGLYCERATE TRANSPORT REGULATORY PROTEIN PGTC"/>
    <property type="match status" value="1"/>
</dbReference>
<evidence type="ECO:0000313" key="2">
    <source>
        <dbReference type="EMBL" id="GGE31079.1"/>
    </source>
</evidence>